<dbReference type="Pfam" id="PF00483">
    <property type="entry name" value="NTP_transferase"/>
    <property type="match status" value="1"/>
</dbReference>
<dbReference type="InterPro" id="IPR029044">
    <property type="entry name" value="Nucleotide-diphossugar_trans"/>
</dbReference>
<evidence type="ECO:0000259" key="1">
    <source>
        <dbReference type="Pfam" id="PF00483"/>
    </source>
</evidence>
<dbReference type="InterPro" id="IPR013446">
    <property type="entry name" value="G1P_cyt_trans-like"/>
</dbReference>
<dbReference type="PANTHER" id="PTHR47183">
    <property type="entry name" value="GLUCOSE-1-PHOSPHATE CYTIDYLYLTRANSFERASE-RELATED"/>
    <property type="match status" value="1"/>
</dbReference>
<dbReference type="AlphaFoldDB" id="A0A6J7HSR8"/>
<dbReference type="Gene3D" id="3.90.550.10">
    <property type="entry name" value="Spore Coat Polysaccharide Biosynthesis Protein SpsA, Chain A"/>
    <property type="match status" value="1"/>
</dbReference>
<accession>A0A6J7HSR8</accession>
<dbReference type="SUPFAM" id="SSF53448">
    <property type="entry name" value="Nucleotide-diphospho-sugar transferases"/>
    <property type="match status" value="1"/>
</dbReference>
<gene>
    <name evidence="2" type="ORF">UFOPK3674_00682</name>
</gene>
<name>A0A6J7HSR8_9ZZZZ</name>
<proteinExistence type="predicted"/>
<dbReference type="EMBL" id="CAFBMX010000003">
    <property type="protein sequence ID" value="CAB4923324.1"/>
    <property type="molecule type" value="Genomic_DNA"/>
</dbReference>
<dbReference type="InterPro" id="IPR005835">
    <property type="entry name" value="NTP_transferase_dom"/>
</dbReference>
<dbReference type="GO" id="GO:0047343">
    <property type="term" value="F:glucose-1-phosphate cytidylyltransferase activity"/>
    <property type="evidence" value="ECO:0007669"/>
    <property type="project" value="InterPro"/>
</dbReference>
<dbReference type="PANTHER" id="PTHR47183:SF1">
    <property type="entry name" value="GLUCOSE-1-PHOSPHATE CYTIDYLYLTRANSFERASE"/>
    <property type="match status" value="1"/>
</dbReference>
<feature type="domain" description="Nucleotidyl transferase" evidence="1">
    <location>
        <begin position="15"/>
        <end position="189"/>
    </location>
</feature>
<organism evidence="2">
    <name type="scientific">freshwater metagenome</name>
    <dbReference type="NCBI Taxonomy" id="449393"/>
    <lineage>
        <taxon>unclassified sequences</taxon>
        <taxon>metagenomes</taxon>
        <taxon>ecological metagenomes</taxon>
    </lineage>
</organism>
<protein>
    <submittedName>
        <fullName evidence="2">Unannotated protein</fullName>
    </submittedName>
</protein>
<reference evidence="2" key="1">
    <citation type="submission" date="2020-05" db="EMBL/GenBank/DDBJ databases">
        <authorList>
            <person name="Chiriac C."/>
            <person name="Salcher M."/>
            <person name="Ghai R."/>
            <person name="Kavagutti S V."/>
        </authorList>
    </citation>
    <scope>NUCLEOTIDE SEQUENCE</scope>
</reference>
<evidence type="ECO:0000313" key="2">
    <source>
        <dbReference type="EMBL" id="CAB4923324.1"/>
    </source>
</evidence>
<sequence>MCTAMTPPQDIPVAILCGGRGTRLQEHAGSIPKPLVEVGGRPIVWHVVQLFAVQGFREILLLTGHLGEQVDAFAAAAQWPAGIRVTCVDTGPGTPTGGRIARVAERLSGGTCCVTYGDGVADIDLRALVDGHVAAGLEATMTLVRPQERFGVAELAQDGRISGFREKPRSDHWVNGGFLCLEPTALARIGRDDVLEEGPLQQLAHAGQLRGHRHEGFWACMDTYKDAIELNDLYAKGGAPWRTW</sequence>